<sequence>MNEARFSLAELIGSRICHDLISPVGAISNGLELLELSGQPRSPEIDLIADSVRNAGARIRFFRIAYGAAGNESLSSGEVRDILASATSGTRFTVHYAPERPQPRALLRLAFLAMQCCETAMPRGGDLTIGTAGASWQVTGAGPRIEPDAALWALLGRDADPAAGDPGRAITPAQVQFALLPALVRAAGRALVPRMSDQAVSLRF</sequence>
<evidence type="ECO:0000259" key="1">
    <source>
        <dbReference type="Pfam" id="PF10090"/>
    </source>
</evidence>
<gene>
    <name evidence="2" type="ORF">SAMN05421849_0436</name>
</gene>
<organism evidence="2 3">
    <name type="scientific">Pontibaca methylaminivorans</name>
    <dbReference type="NCBI Taxonomy" id="515897"/>
    <lineage>
        <taxon>Bacteria</taxon>
        <taxon>Pseudomonadati</taxon>
        <taxon>Pseudomonadota</taxon>
        <taxon>Alphaproteobacteria</taxon>
        <taxon>Rhodobacterales</taxon>
        <taxon>Roseobacteraceae</taxon>
        <taxon>Pontibaca</taxon>
    </lineage>
</organism>
<dbReference type="InterPro" id="IPR036890">
    <property type="entry name" value="HATPase_C_sf"/>
</dbReference>
<dbReference type="RefSeq" id="WP_076646858.1">
    <property type="nucleotide sequence ID" value="NZ_FTPS01000001.1"/>
</dbReference>
<dbReference type="InterPro" id="IPR018762">
    <property type="entry name" value="ChpT_C"/>
</dbReference>
<evidence type="ECO:0000313" key="3">
    <source>
        <dbReference type="Proteomes" id="UP000192455"/>
    </source>
</evidence>
<dbReference type="AlphaFoldDB" id="A0A1R3WDZ1"/>
<keyword evidence="3" id="KW-1185">Reference proteome</keyword>
<dbReference type="STRING" id="515897.SAMN05421849_0436"/>
<name>A0A1R3WDZ1_9RHOB</name>
<dbReference type="EMBL" id="FTPS01000001">
    <property type="protein sequence ID" value="SIT76063.1"/>
    <property type="molecule type" value="Genomic_DNA"/>
</dbReference>
<dbReference type="OrthoDB" id="9803702at2"/>
<evidence type="ECO:0000313" key="2">
    <source>
        <dbReference type="EMBL" id="SIT76063.1"/>
    </source>
</evidence>
<dbReference type="Pfam" id="PF10090">
    <property type="entry name" value="HPTransfase"/>
    <property type="match status" value="1"/>
</dbReference>
<dbReference type="Proteomes" id="UP000192455">
    <property type="component" value="Unassembled WGS sequence"/>
</dbReference>
<dbReference type="Gene3D" id="3.30.565.10">
    <property type="entry name" value="Histidine kinase-like ATPase, C-terminal domain"/>
    <property type="match status" value="1"/>
</dbReference>
<reference evidence="2 3" key="1">
    <citation type="submission" date="2017-01" db="EMBL/GenBank/DDBJ databases">
        <authorList>
            <person name="Mah S.A."/>
            <person name="Swanson W.J."/>
            <person name="Moy G.W."/>
            <person name="Vacquier V.D."/>
        </authorList>
    </citation>
    <scope>NUCLEOTIDE SEQUENCE [LARGE SCALE GENOMIC DNA]</scope>
    <source>
        <strain evidence="2 3">DSM 21219</strain>
    </source>
</reference>
<feature type="domain" description="Histidine phosphotransferase ChpT C-terminal" evidence="1">
    <location>
        <begin position="77"/>
        <end position="192"/>
    </location>
</feature>
<dbReference type="Gene3D" id="1.10.287.130">
    <property type="match status" value="1"/>
</dbReference>
<proteinExistence type="predicted"/>
<protein>
    <submittedName>
        <fullName evidence="2">Histidine phosphotransferase ChpT</fullName>
    </submittedName>
</protein>
<dbReference type="GO" id="GO:0016740">
    <property type="term" value="F:transferase activity"/>
    <property type="evidence" value="ECO:0007669"/>
    <property type="project" value="UniProtKB-KW"/>
</dbReference>
<keyword evidence="2" id="KW-0808">Transferase</keyword>
<accession>A0A1R3WDZ1</accession>